<dbReference type="Pfam" id="PF13148">
    <property type="entry name" value="DUF3987"/>
    <property type="match status" value="1"/>
</dbReference>
<proteinExistence type="predicted"/>
<evidence type="ECO:0000313" key="2">
    <source>
        <dbReference type="EMBL" id="CAB4127143.1"/>
    </source>
</evidence>
<dbReference type="InterPro" id="IPR015330">
    <property type="entry name" value="DNA_primase/pol_bifunc_N"/>
</dbReference>
<dbReference type="GO" id="GO:0016817">
    <property type="term" value="F:hydrolase activity, acting on acid anhydrides"/>
    <property type="evidence" value="ECO:0007669"/>
    <property type="project" value="InterPro"/>
</dbReference>
<dbReference type="InterPro" id="IPR025048">
    <property type="entry name" value="DUF3987"/>
</dbReference>
<dbReference type="InterPro" id="IPR014819">
    <property type="entry name" value="PriCT_2"/>
</dbReference>
<protein>
    <submittedName>
        <fullName evidence="2">Prim_Pol domain containing protein</fullName>
    </submittedName>
</protein>
<gene>
    <name evidence="2" type="ORF">UFOVP76_52</name>
</gene>
<dbReference type="Pfam" id="PF09250">
    <property type="entry name" value="Prim-Pol"/>
    <property type="match status" value="1"/>
</dbReference>
<dbReference type="SUPFAM" id="SSF56747">
    <property type="entry name" value="Prim-pol domain"/>
    <property type="match status" value="1"/>
</dbReference>
<organism evidence="2">
    <name type="scientific">uncultured Caudovirales phage</name>
    <dbReference type="NCBI Taxonomy" id="2100421"/>
    <lineage>
        <taxon>Viruses</taxon>
        <taxon>Duplodnaviria</taxon>
        <taxon>Heunggongvirae</taxon>
        <taxon>Uroviricota</taxon>
        <taxon>Caudoviricetes</taxon>
        <taxon>Peduoviridae</taxon>
        <taxon>Maltschvirus</taxon>
        <taxon>Maltschvirus maltsch</taxon>
    </lineage>
</organism>
<evidence type="ECO:0000259" key="1">
    <source>
        <dbReference type="SMART" id="SM00943"/>
    </source>
</evidence>
<feature type="domain" description="DNA primase/polymerase bifunctional N-terminal" evidence="1">
    <location>
        <begin position="21"/>
        <end position="185"/>
    </location>
</feature>
<dbReference type="CDD" id="cd04859">
    <property type="entry name" value="Prim_Pol"/>
    <property type="match status" value="1"/>
</dbReference>
<name>A0A6J5L1N2_9CAUD</name>
<sequence>MNEQDQSMIPMPSAQPHPASVDAYIRHGWSLVPIPPGTKGPRIPNWNQRASALRSQAELPPGYGIGLAHAYSGTMALDIDDWDLTKHLLWEHGIDLETLYHAPDAVVIDSGRQGHGKLLYAMPFTLPSKKIAAEGRTAYELRCATANGLTVQDVLPPSIHPDTQQPYRWAGDGHWTRLPMIPMPLLDLWNASLVAAPMPAVETPNVETVNWDEVESAVQSIAADCTRDEWIGVGMALHRAGVLANDAEHALELWDKWSAQGRKYPGQREILRQWASFRSERSITLGTLYHIARQYGWIKPAPDASVLFKPVSIEPQALLDTLRPPPPDVDLGLFPAVLATRADEVATSMGVDVLVPLWAGLGAVSGVVDAQIRLELAPGFKVPPILWIMTIGEPADKKTPGSAPMLDCLPSIEMDDRPAYAKALLEWEGKEAAHAASKKAFLDYHARPEALLEGGEGAPSVQDLPEPPVPLKITMSDITSQAMVRKCSQRPRGMLGYFDEMHSWIKKMTDRTSGEDRSSWVAAYEGRRYEMDRVGAGSIHCENLAVSIFGNVQPRILSHYIEPLSQDGLLQRFIPITLRPGQTRLGNPMPEYMTTAAAWEHLLRTVFALPPQTYRLSPDAYHVYREFQVWYEQRKLDERLLCAGDVFMTAFGKLEGLTGRLALVWHLIERPFDAEVSASIMERVVTLVRSYIVPSFRYALGEVGGTNPFDRWLTDHIIQHCTRPQITMSEIRRSGRRQIDHLPQHVATQWILGAMQLLEQIEYVARLDDRLKEHQGIANWAINPALAVKFAAHRAARQDARDRQLADIYKLSPYHVPVVRRN</sequence>
<reference evidence="2" key="1">
    <citation type="submission" date="2020-04" db="EMBL/GenBank/DDBJ databases">
        <authorList>
            <person name="Chiriac C."/>
            <person name="Salcher M."/>
            <person name="Ghai R."/>
            <person name="Kavagutti S V."/>
        </authorList>
    </citation>
    <scope>NUCLEOTIDE SEQUENCE</scope>
</reference>
<dbReference type="SMART" id="SM00943">
    <property type="entry name" value="Prim-Pol"/>
    <property type="match status" value="1"/>
</dbReference>
<accession>A0A6J5L1N2</accession>
<dbReference type="EMBL" id="LR796204">
    <property type="protein sequence ID" value="CAB4127143.1"/>
    <property type="molecule type" value="Genomic_DNA"/>
</dbReference>
<dbReference type="Pfam" id="PF08707">
    <property type="entry name" value="PriCT_2"/>
    <property type="match status" value="1"/>
</dbReference>